<dbReference type="AlphaFoldDB" id="A0AAW1UJA8"/>
<dbReference type="Proteomes" id="UP001431783">
    <property type="component" value="Unassembled WGS sequence"/>
</dbReference>
<feature type="region of interest" description="Disordered" evidence="1">
    <location>
        <begin position="1"/>
        <end position="25"/>
    </location>
</feature>
<evidence type="ECO:0000313" key="2">
    <source>
        <dbReference type="EMBL" id="KAK9879811.1"/>
    </source>
</evidence>
<sequence>MSKATKKRSPTKAADVSHPEKARRNNKCSAIMSPVEPFWKFQKENVGLFFPNAVSKTIISISSATIIRQSYDWNGGSVQQTMAVSASDSDSVLVNTERTSQECFMTNSDPKLWNLRILTRSGKFISKMNKRDGITYSSIQPFPPKVPRFKNLGGDKFNRLLSRLNKAEKRSCNMP</sequence>
<name>A0AAW1UJA8_9CUCU</name>
<protein>
    <submittedName>
        <fullName evidence="2">Uncharacterized protein</fullName>
    </submittedName>
</protein>
<keyword evidence="3" id="KW-1185">Reference proteome</keyword>
<gene>
    <name evidence="2" type="ORF">WA026_006870</name>
</gene>
<comment type="caution">
    <text evidence="2">The sequence shown here is derived from an EMBL/GenBank/DDBJ whole genome shotgun (WGS) entry which is preliminary data.</text>
</comment>
<accession>A0AAW1UJA8</accession>
<evidence type="ECO:0000256" key="1">
    <source>
        <dbReference type="SAM" id="MobiDB-lite"/>
    </source>
</evidence>
<proteinExistence type="predicted"/>
<organism evidence="2 3">
    <name type="scientific">Henosepilachna vigintioctopunctata</name>
    <dbReference type="NCBI Taxonomy" id="420089"/>
    <lineage>
        <taxon>Eukaryota</taxon>
        <taxon>Metazoa</taxon>
        <taxon>Ecdysozoa</taxon>
        <taxon>Arthropoda</taxon>
        <taxon>Hexapoda</taxon>
        <taxon>Insecta</taxon>
        <taxon>Pterygota</taxon>
        <taxon>Neoptera</taxon>
        <taxon>Endopterygota</taxon>
        <taxon>Coleoptera</taxon>
        <taxon>Polyphaga</taxon>
        <taxon>Cucujiformia</taxon>
        <taxon>Coccinelloidea</taxon>
        <taxon>Coccinellidae</taxon>
        <taxon>Epilachninae</taxon>
        <taxon>Epilachnini</taxon>
        <taxon>Henosepilachna</taxon>
    </lineage>
</organism>
<evidence type="ECO:0000313" key="3">
    <source>
        <dbReference type="Proteomes" id="UP001431783"/>
    </source>
</evidence>
<reference evidence="2 3" key="1">
    <citation type="submission" date="2023-03" db="EMBL/GenBank/DDBJ databases">
        <title>Genome insight into feeding habits of ladybird beetles.</title>
        <authorList>
            <person name="Li H.-S."/>
            <person name="Huang Y.-H."/>
            <person name="Pang H."/>
        </authorList>
    </citation>
    <scope>NUCLEOTIDE SEQUENCE [LARGE SCALE GENOMIC DNA]</scope>
    <source>
        <strain evidence="2">SYSU_2023b</strain>
        <tissue evidence="2">Whole body</tissue>
    </source>
</reference>
<feature type="compositionally biased region" description="Basic residues" evidence="1">
    <location>
        <begin position="1"/>
        <end position="10"/>
    </location>
</feature>
<dbReference type="EMBL" id="JARQZJ010000062">
    <property type="protein sequence ID" value="KAK9879811.1"/>
    <property type="molecule type" value="Genomic_DNA"/>
</dbReference>